<dbReference type="SMART" id="SM00382">
    <property type="entry name" value="AAA"/>
    <property type="match status" value="1"/>
</dbReference>
<keyword evidence="5" id="KW-0547">Nucleotide-binding</keyword>
<gene>
    <name evidence="9" type="ORF">SAMN06273570_3468</name>
</gene>
<evidence type="ECO:0000313" key="9">
    <source>
        <dbReference type="EMBL" id="SOD39030.1"/>
    </source>
</evidence>
<dbReference type="GO" id="GO:0016887">
    <property type="term" value="F:ATP hydrolysis activity"/>
    <property type="evidence" value="ECO:0007669"/>
    <property type="project" value="InterPro"/>
</dbReference>
<dbReference type="EMBL" id="OCMY01000001">
    <property type="protein sequence ID" value="SOD39030.1"/>
    <property type="molecule type" value="Genomic_DNA"/>
</dbReference>
<name>A0A286BY16_9GAMM</name>
<dbReference type="InterPro" id="IPR003439">
    <property type="entry name" value="ABC_transporter-like_ATP-bd"/>
</dbReference>
<keyword evidence="10" id="KW-1185">Reference proteome</keyword>
<sequence length="250" mass="27805">MYADKSMINVSGISKSFRGFQALDNISFDVQPREVVSIIGPSGSGKSTLLRTLNLLVLPDSGKISIGNASIDAQHVQRKQINTLRSKSSMVFQHYNLFRNKTAQENITEVLRFAKKLGRKEADEKALEYLHRVGLHDKASSYPAMLSGGQQQRVGIARALSLEPEVILMDEPTSSLDPEMRRGILKLIAEIATQNITLAIVTHEMNFAREISDRLFFMEQGRIIAQGAPDEIIQGDVGSRIDAFVNDYEI</sequence>
<dbReference type="GO" id="GO:0005524">
    <property type="term" value="F:ATP binding"/>
    <property type="evidence" value="ECO:0007669"/>
    <property type="project" value="UniProtKB-KW"/>
</dbReference>
<accession>A0A286BY16</accession>
<dbReference type="InterPro" id="IPR003593">
    <property type="entry name" value="AAA+_ATPase"/>
</dbReference>
<dbReference type="PANTHER" id="PTHR43166:SF35">
    <property type="entry name" value="L-CYSTINE IMPORT ATP-BINDING PROTEIN TCYN"/>
    <property type="match status" value="1"/>
</dbReference>
<evidence type="ECO:0000313" key="10">
    <source>
        <dbReference type="Proteomes" id="UP000219271"/>
    </source>
</evidence>
<dbReference type="InterPro" id="IPR030679">
    <property type="entry name" value="ABC_ATPase_HisP-typ"/>
</dbReference>
<comment type="subcellular location">
    <subcellularLocation>
        <location evidence="1">Cell inner membrane</location>
        <topology evidence="1">Peripheral membrane protein</topology>
    </subcellularLocation>
</comment>
<dbReference type="Pfam" id="PF00005">
    <property type="entry name" value="ABC_tran"/>
    <property type="match status" value="1"/>
</dbReference>
<evidence type="ECO:0000259" key="8">
    <source>
        <dbReference type="PROSITE" id="PS50893"/>
    </source>
</evidence>
<evidence type="ECO:0000256" key="3">
    <source>
        <dbReference type="ARBA" id="ARBA00022448"/>
    </source>
</evidence>
<dbReference type="PIRSF" id="PIRSF039085">
    <property type="entry name" value="ABC_ATPase_HisP"/>
    <property type="match status" value="1"/>
</dbReference>
<evidence type="ECO:0000256" key="1">
    <source>
        <dbReference type="ARBA" id="ARBA00004417"/>
    </source>
</evidence>
<evidence type="ECO:0000256" key="6">
    <source>
        <dbReference type="ARBA" id="ARBA00022840"/>
    </source>
</evidence>
<evidence type="ECO:0000256" key="2">
    <source>
        <dbReference type="ARBA" id="ARBA00006526"/>
    </source>
</evidence>
<dbReference type="GO" id="GO:0005886">
    <property type="term" value="C:plasma membrane"/>
    <property type="evidence" value="ECO:0007669"/>
    <property type="project" value="UniProtKB-SubCell"/>
</dbReference>
<dbReference type="InterPro" id="IPR050086">
    <property type="entry name" value="MetN_ABC_transporter-like"/>
</dbReference>
<dbReference type="PROSITE" id="PS00211">
    <property type="entry name" value="ABC_TRANSPORTER_1"/>
    <property type="match status" value="1"/>
</dbReference>
<dbReference type="Proteomes" id="UP000219271">
    <property type="component" value="Unassembled WGS sequence"/>
</dbReference>
<keyword evidence="3" id="KW-0813">Transport</keyword>
<dbReference type="Gene3D" id="3.40.50.300">
    <property type="entry name" value="P-loop containing nucleotide triphosphate hydrolases"/>
    <property type="match status" value="1"/>
</dbReference>
<dbReference type="AlphaFoldDB" id="A0A286BY16"/>
<dbReference type="InterPro" id="IPR017871">
    <property type="entry name" value="ABC_transporter-like_CS"/>
</dbReference>
<evidence type="ECO:0000256" key="5">
    <source>
        <dbReference type="ARBA" id="ARBA00022741"/>
    </source>
</evidence>
<dbReference type="InterPro" id="IPR027417">
    <property type="entry name" value="P-loop_NTPase"/>
</dbReference>
<evidence type="ECO:0000256" key="7">
    <source>
        <dbReference type="ARBA" id="ARBA00023136"/>
    </source>
</evidence>
<evidence type="ECO:0000256" key="4">
    <source>
        <dbReference type="ARBA" id="ARBA00022475"/>
    </source>
</evidence>
<dbReference type="PROSITE" id="PS50893">
    <property type="entry name" value="ABC_TRANSPORTER_2"/>
    <property type="match status" value="1"/>
</dbReference>
<dbReference type="GO" id="GO:0015424">
    <property type="term" value="F:ABC-type amino acid transporter activity"/>
    <property type="evidence" value="ECO:0007669"/>
    <property type="project" value="InterPro"/>
</dbReference>
<dbReference type="SUPFAM" id="SSF52540">
    <property type="entry name" value="P-loop containing nucleoside triphosphate hydrolases"/>
    <property type="match status" value="1"/>
</dbReference>
<dbReference type="PANTHER" id="PTHR43166">
    <property type="entry name" value="AMINO ACID IMPORT ATP-BINDING PROTEIN"/>
    <property type="match status" value="1"/>
</dbReference>
<keyword evidence="6 9" id="KW-0067">ATP-binding</keyword>
<feature type="domain" description="ABC transporter" evidence="8">
    <location>
        <begin position="8"/>
        <end position="245"/>
    </location>
</feature>
<keyword evidence="7" id="KW-0472">Membrane</keyword>
<comment type="similarity">
    <text evidence="2">Belongs to the ABC transporter superfamily. Drug exporter-2 (TC 3.A.1.117) family.</text>
</comment>
<proteinExistence type="inferred from homology"/>
<organism evidence="9 10">
    <name type="scientific">Candidatus Pantoea floridensis</name>
    <dbReference type="NCBI Taxonomy" id="1938870"/>
    <lineage>
        <taxon>Bacteria</taxon>
        <taxon>Pseudomonadati</taxon>
        <taxon>Pseudomonadota</taxon>
        <taxon>Gammaproteobacteria</taxon>
        <taxon>Enterobacterales</taxon>
        <taxon>Erwiniaceae</taxon>
        <taxon>Pantoea</taxon>
    </lineage>
</organism>
<protein>
    <submittedName>
        <fullName evidence="9">Amino acid ABC transporter ATP-binding protein, PAAT family</fullName>
    </submittedName>
</protein>
<keyword evidence="4" id="KW-1003">Cell membrane</keyword>
<reference evidence="10" key="1">
    <citation type="submission" date="2017-09" db="EMBL/GenBank/DDBJ databases">
        <authorList>
            <person name="Varghese N."/>
            <person name="Submissions S."/>
        </authorList>
    </citation>
    <scope>NUCLEOTIDE SEQUENCE [LARGE SCALE GENOMIC DNA]</scope>
    <source>
        <strain evidence="10">JKS000234</strain>
    </source>
</reference>